<accession>A0A9P0DLS4</accession>
<evidence type="ECO:0000313" key="2">
    <source>
        <dbReference type="Proteomes" id="UP001152799"/>
    </source>
</evidence>
<keyword evidence="2" id="KW-1185">Reference proteome</keyword>
<dbReference type="AlphaFoldDB" id="A0A9P0DLS4"/>
<organism evidence="1 2">
    <name type="scientific">Ceutorhynchus assimilis</name>
    <name type="common">cabbage seed weevil</name>
    <dbReference type="NCBI Taxonomy" id="467358"/>
    <lineage>
        <taxon>Eukaryota</taxon>
        <taxon>Metazoa</taxon>
        <taxon>Ecdysozoa</taxon>
        <taxon>Arthropoda</taxon>
        <taxon>Hexapoda</taxon>
        <taxon>Insecta</taxon>
        <taxon>Pterygota</taxon>
        <taxon>Neoptera</taxon>
        <taxon>Endopterygota</taxon>
        <taxon>Coleoptera</taxon>
        <taxon>Polyphaga</taxon>
        <taxon>Cucujiformia</taxon>
        <taxon>Curculionidae</taxon>
        <taxon>Ceutorhynchinae</taxon>
        <taxon>Ceutorhynchus</taxon>
    </lineage>
</organism>
<dbReference type="Proteomes" id="UP001152799">
    <property type="component" value="Chromosome 5"/>
</dbReference>
<gene>
    <name evidence="1" type="ORF">CEUTPL_LOCUS9293</name>
</gene>
<dbReference type="EMBL" id="OU892281">
    <property type="protein sequence ID" value="CAH1130680.1"/>
    <property type="molecule type" value="Genomic_DNA"/>
</dbReference>
<sequence>MNRKNSPTCFSADLISAQTHPRTLSPEGLTDPLEILSRKRRNGEVFVEEPSAAWIPSPEGLTDPLEFLLRIKRSTEIADAALRALIPAELIHALPGFIGHPIAELINFVIKKFFGLAAWILKNLIPTKYLARIMPEELWTFFPKLRAKLAKRRGRGRN</sequence>
<evidence type="ECO:0000313" key="1">
    <source>
        <dbReference type="EMBL" id="CAH1130680.1"/>
    </source>
</evidence>
<proteinExistence type="predicted"/>
<name>A0A9P0DLS4_9CUCU</name>
<reference evidence="1" key="1">
    <citation type="submission" date="2022-01" db="EMBL/GenBank/DDBJ databases">
        <authorList>
            <person name="King R."/>
        </authorList>
    </citation>
    <scope>NUCLEOTIDE SEQUENCE</scope>
</reference>
<protein>
    <submittedName>
        <fullName evidence="1">Uncharacterized protein</fullName>
    </submittedName>
</protein>